<gene>
    <name evidence="1" type="ORF">ACFQ0I_02760</name>
</gene>
<evidence type="ECO:0000313" key="1">
    <source>
        <dbReference type="EMBL" id="MFD0834671.1"/>
    </source>
</evidence>
<keyword evidence="2" id="KW-1185">Reference proteome</keyword>
<dbReference type="EMBL" id="JBHTIB010000002">
    <property type="protein sequence ID" value="MFD0834671.1"/>
    <property type="molecule type" value="Genomic_DNA"/>
</dbReference>
<proteinExistence type="predicted"/>
<organism evidence="1 2">
    <name type="scientific">Mariniflexile aquimaris</name>
    <dbReference type="NCBI Taxonomy" id="881009"/>
    <lineage>
        <taxon>Bacteria</taxon>
        <taxon>Pseudomonadati</taxon>
        <taxon>Bacteroidota</taxon>
        <taxon>Flavobacteriia</taxon>
        <taxon>Flavobacteriales</taxon>
        <taxon>Flavobacteriaceae</taxon>
        <taxon>Mariniflexile</taxon>
    </lineage>
</organism>
<accession>A0ABW3BNL3</accession>
<reference evidence="2" key="1">
    <citation type="journal article" date="2019" name="Int. J. Syst. Evol. Microbiol.">
        <title>The Global Catalogue of Microorganisms (GCM) 10K type strain sequencing project: providing services to taxonomists for standard genome sequencing and annotation.</title>
        <authorList>
            <consortium name="The Broad Institute Genomics Platform"/>
            <consortium name="The Broad Institute Genome Sequencing Center for Infectious Disease"/>
            <person name="Wu L."/>
            <person name="Ma J."/>
        </authorList>
    </citation>
    <scope>NUCLEOTIDE SEQUENCE [LARGE SCALE GENOMIC DNA]</scope>
    <source>
        <strain evidence="2">CCUG 60529</strain>
    </source>
</reference>
<dbReference type="Proteomes" id="UP001597011">
    <property type="component" value="Unassembled WGS sequence"/>
</dbReference>
<sequence length="229" mass="26231">MQKAQNVINVFIYILVLTLCNNLYAQTNLNGTFCIDYAIKDYGECLNFKNDSIFIHRYGGDMGTEGYGKGEYSIIGNKLILNYNKSEPLNLGYHTSKIWTNSKDSINVNFKFFDFDSTPLPAVNIIYKDSLSKYGYSGVAANEKGIAVFKLKRDRTNLQFKISNLGFRQYEFSIDKNYNYSISVFLQKDGSGLPILNQIDTLVINKKRPKYFVVKNKNGSQTTWKKLDE</sequence>
<protein>
    <submittedName>
        <fullName evidence="1">Uncharacterized protein</fullName>
    </submittedName>
</protein>
<evidence type="ECO:0000313" key="2">
    <source>
        <dbReference type="Proteomes" id="UP001597011"/>
    </source>
</evidence>
<dbReference type="RefSeq" id="WP_379939129.1">
    <property type="nucleotide sequence ID" value="NZ_JBHTIB010000002.1"/>
</dbReference>
<name>A0ABW3BNL3_9FLAO</name>
<comment type="caution">
    <text evidence="1">The sequence shown here is derived from an EMBL/GenBank/DDBJ whole genome shotgun (WGS) entry which is preliminary data.</text>
</comment>